<evidence type="ECO:0000313" key="3">
    <source>
        <dbReference type="Proteomes" id="UP001500101"/>
    </source>
</evidence>
<sequence length="241" mass="27317">MLDSDLAKLYQVETKNLNKAVKRNIERFPQSFCFQLTEEEAENLRFQIGTSSLNYGGRRYLPYVFGEQGVAMLSAVLRSEIAVKVSIEIMNAFVEMRRLLIGNAALFSRMDKIELKQIEADGKFEEIFKALESGKLHSDKGIFYDGQIFDAYTFVADIIRSAQRSIILIDNYVDDTVLTLLGKRGQSVSATIYTKISVINYNSIYNATTVNIRLSMYTHLPMPMTVSSLLTVRNYTTSGHD</sequence>
<keyword evidence="3" id="KW-1185">Reference proteome</keyword>
<accession>A0ABP7YEM8</accession>
<dbReference type="Proteomes" id="UP001500101">
    <property type="component" value="Unassembled WGS sequence"/>
</dbReference>
<protein>
    <recommendedName>
        <fullName evidence="1">KilA-N DNA-binding domain-containing protein</fullName>
    </recommendedName>
</protein>
<dbReference type="InterPro" id="IPR018873">
    <property type="entry name" value="KilA-N_DNA-bd_domain"/>
</dbReference>
<evidence type="ECO:0000313" key="2">
    <source>
        <dbReference type="EMBL" id="GAA4135059.1"/>
    </source>
</evidence>
<proteinExistence type="predicted"/>
<feature type="domain" description="KilA-N DNA-binding" evidence="1">
    <location>
        <begin position="1"/>
        <end position="76"/>
    </location>
</feature>
<gene>
    <name evidence="2" type="ORF">GCM10022216_08610</name>
</gene>
<dbReference type="Pfam" id="PF10543">
    <property type="entry name" value="ORF6N"/>
    <property type="match status" value="1"/>
</dbReference>
<comment type="caution">
    <text evidence="2">The sequence shown here is derived from an EMBL/GenBank/DDBJ whole genome shotgun (WGS) entry which is preliminary data.</text>
</comment>
<reference evidence="3" key="1">
    <citation type="journal article" date="2019" name="Int. J. Syst. Evol. Microbiol.">
        <title>The Global Catalogue of Microorganisms (GCM) 10K type strain sequencing project: providing services to taxonomists for standard genome sequencing and annotation.</title>
        <authorList>
            <consortium name="The Broad Institute Genomics Platform"/>
            <consortium name="The Broad Institute Genome Sequencing Center for Infectious Disease"/>
            <person name="Wu L."/>
            <person name="Ma J."/>
        </authorList>
    </citation>
    <scope>NUCLEOTIDE SEQUENCE [LARGE SCALE GENOMIC DNA]</scope>
    <source>
        <strain evidence="3">JCM 16704</strain>
    </source>
</reference>
<evidence type="ECO:0000259" key="1">
    <source>
        <dbReference type="Pfam" id="PF10543"/>
    </source>
</evidence>
<name>A0ABP7YEM8_9SPHI</name>
<dbReference type="EMBL" id="BAAAZI010000005">
    <property type="protein sequence ID" value="GAA4135059.1"/>
    <property type="molecule type" value="Genomic_DNA"/>
</dbReference>
<organism evidence="2 3">
    <name type="scientific">Sphingobacterium kyonggiense</name>
    <dbReference type="NCBI Taxonomy" id="714075"/>
    <lineage>
        <taxon>Bacteria</taxon>
        <taxon>Pseudomonadati</taxon>
        <taxon>Bacteroidota</taxon>
        <taxon>Sphingobacteriia</taxon>
        <taxon>Sphingobacteriales</taxon>
        <taxon>Sphingobacteriaceae</taxon>
        <taxon>Sphingobacterium</taxon>
    </lineage>
</organism>